<dbReference type="Gene3D" id="3.40.50.720">
    <property type="entry name" value="NAD(P)-binding Rossmann-like Domain"/>
    <property type="match status" value="1"/>
</dbReference>
<dbReference type="PRINTS" id="PR00081">
    <property type="entry name" value="GDHRDH"/>
</dbReference>
<dbReference type="RefSeq" id="WP_256531224.1">
    <property type="nucleotide sequence ID" value="NZ_CP101824.1"/>
</dbReference>
<dbReference type="Proteomes" id="UP001595846">
    <property type="component" value="Unassembled WGS sequence"/>
</dbReference>
<evidence type="ECO:0000313" key="4">
    <source>
        <dbReference type="EMBL" id="MFC3958430.1"/>
    </source>
</evidence>
<sequence length="262" mass="28512">MTRGAIVVGASSGIGAALARRLAADGYELGLAARRTDRLTELGEELPTQAYVATMDVTDTDAAREAFDDLTAAMDRVELVVLSAGVGSINRELEWPPERETIAVNVRGFTALATAAIEYFERGRSGPTADSETATRRAHSSDPPIDGHLVGISSVAAGFGSPDAPAYNASKAFVSRYLEGLRHRQSTRLADVAITTVEPGFVDTDMALGDDLFWLCSPETAADRIHWAIENRRRHVYVTRRWRLIAWLFAILPESIARRLLT</sequence>
<comment type="similarity">
    <text evidence="1">Belongs to the short-chain dehydrogenases/reductases (SDR) family.</text>
</comment>
<keyword evidence="2" id="KW-0560">Oxidoreductase</keyword>
<feature type="region of interest" description="Disordered" evidence="3">
    <location>
        <begin position="124"/>
        <end position="143"/>
    </location>
</feature>
<dbReference type="GO" id="GO:0016491">
    <property type="term" value="F:oxidoreductase activity"/>
    <property type="evidence" value="ECO:0007669"/>
    <property type="project" value="UniProtKB-KW"/>
</dbReference>
<dbReference type="InterPro" id="IPR020904">
    <property type="entry name" value="Sc_DH/Rdtase_CS"/>
</dbReference>
<comment type="caution">
    <text evidence="4">The sequence shown here is derived from an EMBL/GenBank/DDBJ whole genome shotgun (WGS) entry which is preliminary data.</text>
</comment>
<protein>
    <submittedName>
        <fullName evidence="4">SDR family NAD(P)-dependent oxidoreductase</fullName>
    </submittedName>
</protein>
<dbReference type="Pfam" id="PF00106">
    <property type="entry name" value="adh_short"/>
    <property type="match status" value="2"/>
</dbReference>
<evidence type="ECO:0000256" key="3">
    <source>
        <dbReference type="SAM" id="MobiDB-lite"/>
    </source>
</evidence>
<evidence type="ECO:0000256" key="1">
    <source>
        <dbReference type="ARBA" id="ARBA00006484"/>
    </source>
</evidence>
<dbReference type="InterPro" id="IPR036291">
    <property type="entry name" value="NAD(P)-bd_dom_sf"/>
</dbReference>
<reference evidence="4 5" key="1">
    <citation type="journal article" date="2019" name="Int. J. Syst. Evol. Microbiol.">
        <title>The Global Catalogue of Microorganisms (GCM) 10K type strain sequencing project: providing services to taxonomists for standard genome sequencing and annotation.</title>
        <authorList>
            <consortium name="The Broad Institute Genomics Platform"/>
            <consortium name="The Broad Institute Genome Sequencing Center for Infectious Disease"/>
            <person name="Wu L."/>
            <person name="Ma J."/>
        </authorList>
    </citation>
    <scope>NUCLEOTIDE SEQUENCE [LARGE SCALE GENOMIC DNA]</scope>
    <source>
        <strain evidence="4 5">IBRC-M 10256</strain>
    </source>
</reference>
<dbReference type="SUPFAM" id="SSF51735">
    <property type="entry name" value="NAD(P)-binding Rossmann-fold domains"/>
    <property type="match status" value="1"/>
</dbReference>
<dbReference type="PANTHER" id="PTHR44196">
    <property type="entry name" value="DEHYDROGENASE/REDUCTASE SDR FAMILY MEMBER 7B"/>
    <property type="match status" value="1"/>
</dbReference>
<evidence type="ECO:0000313" key="5">
    <source>
        <dbReference type="Proteomes" id="UP001595846"/>
    </source>
</evidence>
<organism evidence="4 5">
    <name type="scientific">Halovivax cerinus</name>
    <dbReference type="NCBI Taxonomy" id="1487865"/>
    <lineage>
        <taxon>Archaea</taxon>
        <taxon>Methanobacteriati</taxon>
        <taxon>Methanobacteriota</taxon>
        <taxon>Stenosarchaea group</taxon>
        <taxon>Halobacteria</taxon>
        <taxon>Halobacteriales</taxon>
        <taxon>Natrialbaceae</taxon>
        <taxon>Halovivax</taxon>
    </lineage>
</organism>
<proteinExistence type="inferred from homology"/>
<dbReference type="GeneID" id="73903948"/>
<evidence type="ECO:0000256" key="2">
    <source>
        <dbReference type="ARBA" id="ARBA00023002"/>
    </source>
</evidence>
<dbReference type="PANTHER" id="PTHR44196:SF3">
    <property type="entry name" value="SHORT CHAIN DEHYDROGENASE FAMILY PROTEIN"/>
    <property type="match status" value="1"/>
</dbReference>
<accession>A0ABD5NNL6</accession>
<keyword evidence="5" id="KW-1185">Reference proteome</keyword>
<dbReference type="InterPro" id="IPR002347">
    <property type="entry name" value="SDR_fam"/>
</dbReference>
<dbReference type="EMBL" id="JBHSAQ010000003">
    <property type="protein sequence ID" value="MFC3958430.1"/>
    <property type="molecule type" value="Genomic_DNA"/>
</dbReference>
<dbReference type="AlphaFoldDB" id="A0ABD5NNL6"/>
<name>A0ABD5NNL6_9EURY</name>
<gene>
    <name evidence="4" type="ORF">ACFOUR_08625</name>
</gene>
<dbReference type="PROSITE" id="PS00061">
    <property type="entry name" value="ADH_SHORT"/>
    <property type="match status" value="1"/>
</dbReference>